<reference evidence="5 6" key="1">
    <citation type="submission" date="2019-03" db="EMBL/GenBank/DDBJ databases">
        <title>Bradyrhizobium strains diversity isolated from Chamaecrista fasciculata.</title>
        <authorList>
            <person name="Urquiaga M.C.O."/>
            <person name="Hungria M."/>
            <person name="Delamuta J.R.M."/>
        </authorList>
    </citation>
    <scope>NUCLEOTIDE SEQUENCE [LARGE SCALE GENOMIC DNA]</scope>
    <source>
        <strain evidence="5 6">CNPSo 3424</strain>
    </source>
</reference>
<evidence type="ECO:0000259" key="4">
    <source>
        <dbReference type="PROSITE" id="PS50949"/>
    </source>
</evidence>
<dbReference type="OrthoDB" id="7620579at2"/>
<dbReference type="InterPro" id="IPR036388">
    <property type="entry name" value="WH-like_DNA-bd_sf"/>
</dbReference>
<dbReference type="PROSITE" id="PS50949">
    <property type="entry name" value="HTH_GNTR"/>
    <property type="match status" value="1"/>
</dbReference>
<gene>
    <name evidence="5" type="ORF">E4K66_17920</name>
</gene>
<protein>
    <submittedName>
        <fullName evidence="5">GntR family transcriptional regulator</fullName>
    </submittedName>
</protein>
<dbReference type="SMART" id="SM00345">
    <property type="entry name" value="HTH_GNTR"/>
    <property type="match status" value="1"/>
</dbReference>
<dbReference type="InterPro" id="IPR008920">
    <property type="entry name" value="TF_FadR/GntR_C"/>
</dbReference>
<sequence>MIGMSRMTLSEALSGISTVKLSTSDVIAEQLRRAILLGTISGGAQLKQNDVAARFGVSVAPVREALQRLIADGLAILHPNRGVTVSPTSEQDFLEIAELRALLEPHALGHSAPRLTSADLKYSEDVLSKAAQASDPLERANLHWEFHRSLYKRAERPRLLTQIGALYQGINRYLLPAWANSGLSPGWVDSHLLIVAKIRDGHIDEACRLIVDQTDASTRRVQAHLHRKELSKEEK</sequence>
<comment type="caution">
    <text evidence="5">The sequence shown here is derived from an EMBL/GenBank/DDBJ whole genome shotgun (WGS) entry which is preliminary data.</text>
</comment>
<proteinExistence type="predicted"/>
<evidence type="ECO:0000256" key="3">
    <source>
        <dbReference type="ARBA" id="ARBA00023163"/>
    </source>
</evidence>
<keyword evidence="3" id="KW-0804">Transcription</keyword>
<dbReference type="SMART" id="SM00895">
    <property type="entry name" value="FCD"/>
    <property type="match status" value="1"/>
</dbReference>
<evidence type="ECO:0000256" key="1">
    <source>
        <dbReference type="ARBA" id="ARBA00023015"/>
    </source>
</evidence>
<dbReference type="Gene3D" id="1.10.10.10">
    <property type="entry name" value="Winged helix-like DNA-binding domain superfamily/Winged helix DNA-binding domain"/>
    <property type="match status" value="1"/>
</dbReference>
<dbReference type="PANTHER" id="PTHR43537">
    <property type="entry name" value="TRANSCRIPTIONAL REGULATOR, GNTR FAMILY"/>
    <property type="match status" value="1"/>
</dbReference>
<dbReference type="SUPFAM" id="SSF48008">
    <property type="entry name" value="GntR ligand-binding domain-like"/>
    <property type="match status" value="1"/>
</dbReference>
<dbReference type="GO" id="GO:0003700">
    <property type="term" value="F:DNA-binding transcription factor activity"/>
    <property type="evidence" value="ECO:0007669"/>
    <property type="project" value="InterPro"/>
</dbReference>
<dbReference type="AlphaFoldDB" id="A0A4Y9L5Y8"/>
<dbReference type="InterPro" id="IPR011711">
    <property type="entry name" value="GntR_C"/>
</dbReference>
<keyword evidence="1" id="KW-0805">Transcription regulation</keyword>
<dbReference type="InterPro" id="IPR000524">
    <property type="entry name" value="Tscrpt_reg_HTH_GntR"/>
</dbReference>
<dbReference type="Pfam" id="PF07729">
    <property type="entry name" value="FCD"/>
    <property type="match status" value="1"/>
</dbReference>
<dbReference type="InterPro" id="IPR036390">
    <property type="entry name" value="WH_DNA-bd_sf"/>
</dbReference>
<evidence type="ECO:0000256" key="2">
    <source>
        <dbReference type="ARBA" id="ARBA00023125"/>
    </source>
</evidence>
<dbReference type="GO" id="GO:0003677">
    <property type="term" value="F:DNA binding"/>
    <property type="evidence" value="ECO:0007669"/>
    <property type="project" value="UniProtKB-KW"/>
</dbReference>
<keyword evidence="6" id="KW-1185">Reference proteome</keyword>
<accession>A0A4Y9L5Y8</accession>
<dbReference type="PANTHER" id="PTHR43537:SF24">
    <property type="entry name" value="GLUCONATE OPERON TRANSCRIPTIONAL REPRESSOR"/>
    <property type="match status" value="1"/>
</dbReference>
<evidence type="ECO:0000313" key="6">
    <source>
        <dbReference type="Proteomes" id="UP000298225"/>
    </source>
</evidence>
<dbReference type="Gene3D" id="1.20.120.530">
    <property type="entry name" value="GntR ligand-binding domain-like"/>
    <property type="match status" value="1"/>
</dbReference>
<keyword evidence="2" id="KW-0238">DNA-binding</keyword>
<feature type="domain" description="HTH gntR-type" evidence="4">
    <location>
        <begin position="21"/>
        <end position="88"/>
    </location>
</feature>
<dbReference type="Proteomes" id="UP000298225">
    <property type="component" value="Unassembled WGS sequence"/>
</dbReference>
<dbReference type="EMBL" id="SPQU01000007">
    <property type="protein sequence ID" value="TFV38269.1"/>
    <property type="molecule type" value="Genomic_DNA"/>
</dbReference>
<organism evidence="5 6">
    <name type="scientific">Bradyrhizobium frederickii</name>
    <dbReference type="NCBI Taxonomy" id="2560054"/>
    <lineage>
        <taxon>Bacteria</taxon>
        <taxon>Pseudomonadati</taxon>
        <taxon>Pseudomonadota</taxon>
        <taxon>Alphaproteobacteria</taxon>
        <taxon>Hyphomicrobiales</taxon>
        <taxon>Nitrobacteraceae</taxon>
        <taxon>Bradyrhizobium</taxon>
    </lineage>
</organism>
<dbReference type="SUPFAM" id="SSF46785">
    <property type="entry name" value="Winged helix' DNA-binding domain"/>
    <property type="match status" value="1"/>
</dbReference>
<name>A0A4Y9L5Y8_9BRAD</name>
<dbReference type="Pfam" id="PF00392">
    <property type="entry name" value="GntR"/>
    <property type="match status" value="1"/>
</dbReference>
<dbReference type="CDD" id="cd07377">
    <property type="entry name" value="WHTH_GntR"/>
    <property type="match status" value="1"/>
</dbReference>
<evidence type="ECO:0000313" key="5">
    <source>
        <dbReference type="EMBL" id="TFV38269.1"/>
    </source>
</evidence>